<feature type="repeat" description="ANK" evidence="3">
    <location>
        <begin position="144"/>
        <end position="179"/>
    </location>
</feature>
<organism evidence="4 5">
    <name type="scientific">Daphnia galeata</name>
    <dbReference type="NCBI Taxonomy" id="27404"/>
    <lineage>
        <taxon>Eukaryota</taxon>
        <taxon>Metazoa</taxon>
        <taxon>Ecdysozoa</taxon>
        <taxon>Arthropoda</taxon>
        <taxon>Crustacea</taxon>
        <taxon>Branchiopoda</taxon>
        <taxon>Diplostraca</taxon>
        <taxon>Cladocera</taxon>
        <taxon>Anomopoda</taxon>
        <taxon>Daphniidae</taxon>
        <taxon>Daphnia</taxon>
    </lineage>
</organism>
<dbReference type="SMART" id="SM00248">
    <property type="entry name" value="ANK"/>
    <property type="match status" value="6"/>
</dbReference>
<dbReference type="Gene3D" id="1.25.40.20">
    <property type="entry name" value="Ankyrin repeat-containing domain"/>
    <property type="match status" value="2"/>
</dbReference>
<evidence type="ECO:0000313" key="4">
    <source>
        <dbReference type="EMBL" id="CAH0101567.1"/>
    </source>
</evidence>
<feature type="repeat" description="ANK" evidence="3">
    <location>
        <begin position="70"/>
        <end position="106"/>
    </location>
</feature>
<name>A0A8J2RF32_9CRUS</name>
<evidence type="ECO:0000256" key="2">
    <source>
        <dbReference type="ARBA" id="ARBA00023043"/>
    </source>
</evidence>
<dbReference type="AlphaFoldDB" id="A0A8J2RF32"/>
<comment type="caution">
    <text evidence="4">The sequence shown here is derived from an EMBL/GenBank/DDBJ whole genome shotgun (WGS) entry which is preliminary data.</text>
</comment>
<dbReference type="InterPro" id="IPR002110">
    <property type="entry name" value="Ankyrin_rpt"/>
</dbReference>
<dbReference type="PROSITE" id="PS50088">
    <property type="entry name" value="ANK_REPEAT"/>
    <property type="match status" value="2"/>
</dbReference>
<evidence type="ECO:0000256" key="1">
    <source>
        <dbReference type="ARBA" id="ARBA00022737"/>
    </source>
</evidence>
<dbReference type="PANTHER" id="PTHR24123">
    <property type="entry name" value="ANKYRIN REPEAT-CONTAINING"/>
    <property type="match status" value="1"/>
</dbReference>
<reference evidence="4" key="1">
    <citation type="submission" date="2021-11" db="EMBL/GenBank/DDBJ databases">
        <authorList>
            <person name="Schell T."/>
        </authorList>
    </citation>
    <scope>NUCLEOTIDE SEQUENCE</scope>
    <source>
        <strain evidence="4">M5</strain>
    </source>
</reference>
<dbReference type="OrthoDB" id="6346627at2759"/>
<keyword evidence="5" id="KW-1185">Reference proteome</keyword>
<dbReference type="Proteomes" id="UP000789390">
    <property type="component" value="Unassembled WGS sequence"/>
</dbReference>
<keyword evidence="2 3" id="KW-0040">ANK repeat</keyword>
<dbReference type="Pfam" id="PF12796">
    <property type="entry name" value="Ank_2"/>
    <property type="match status" value="1"/>
</dbReference>
<keyword evidence="1" id="KW-0677">Repeat</keyword>
<protein>
    <submittedName>
        <fullName evidence="4">Uncharacterized protein</fullName>
    </submittedName>
</protein>
<dbReference type="InterPro" id="IPR036770">
    <property type="entry name" value="Ankyrin_rpt-contain_sf"/>
</dbReference>
<sequence length="410" mass="46739">MSLCENSASQIDFGIQMQHLVNKGANVNKKTIGGRTPLMIVCWKNIRDNVVEFINILLLCGADVKKTDDFGWNALQFACRYNFSPKLPEIIDLLLKHGTDVNAITTNKWNCLHQLCKYNSGEKLYQVISTLVRHGIDINAQTSKNDTALHLLCRYCRRDFSAIFQLLINAGAQVHLVSSNNKTLLHALCKYAVGLDLIGVMKNLLITCQPMVDYFDFYQATAMVYAARLGCAKTVHFLMPHSKLNVIDIFGKSVADHLNYVLSKSFPLCICCQRMDPSLFSEICEDLHTKKPFYVKLDGLDRNALERAIPRRIDYGFTNTNRESAAENTKIIAPDEFDFMLVLKNFKEVEEKNNVRKHIVQYNGNNSLEVFENQLDGSISSAKLLYYFYMLLADAVNRINHLFVIFHNIR</sequence>
<dbReference type="PANTHER" id="PTHR24123:SF128">
    <property type="entry name" value="ANK_REP_REGION DOMAIN-CONTAINING PROTEIN"/>
    <property type="match status" value="1"/>
</dbReference>
<gene>
    <name evidence="4" type="ORF">DGAL_LOCUS3902</name>
</gene>
<accession>A0A8J2RF32</accession>
<dbReference type="SUPFAM" id="SSF48403">
    <property type="entry name" value="Ankyrin repeat"/>
    <property type="match status" value="1"/>
</dbReference>
<evidence type="ECO:0000256" key="3">
    <source>
        <dbReference type="PROSITE-ProRule" id="PRU00023"/>
    </source>
</evidence>
<evidence type="ECO:0000313" key="5">
    <source>
        <dbReference type="Proteomes" id="UP000789390"/>
    </source>
</evidence>
<dbReference type="InterPro" id="IPR051165">
    <property type="entry name" value="Multifunctional_ANK_Repeat"/>
</dbReference>
<proteinExistence type="predicted"/>
<dbReference type="EMBL" id="CAKKLH010000060">
    <property type="protein sequence ID" value="CAH0101567.1"/>
    <property type="molecule type" value="Genomic_DNA"/>
</dbReference>
<dbReference type="Gene3D" id="3.30.460.90">
    <property type="match status" value="1"/>
</dbReference>